<dbReference type="InterPro" id="IPR036047">
    <property type="entry name" value="F-box-like_dom_sf"/>
</dbReference>
<organism evidence="2 3">
    <name type="scientific">Dichanthelium oligosanthes</name>
    <dbReference type="NCBI Taxonomy" id="888268"/>
    <lineage>
        <taxon>Eukaryota</taxon>
        <taxon>Viridiplantae</taxon>
        <taxon>Streptophyta</taxon>
        <taxon>Embryophyta</taxon>
        <taxon>Tracheophyta</taxon>
        <taxon>Spermatophyta</taxon>
        <taxon>Magnoliopsida</taxon>
        <taxon>Liliopsida</taxon>
        <taxon>Poales</taxon>
        <taxon>Poaceae</taxon>
        <taxon>PACMAD clade</taxon>
        <taxon>Panicoideae</taxon>
        <taxon>Panicodae</taxon>
        <taxon>Paniceae</taxon>
        <taxon>Dichantheliinae</taxon>
        <taxon>Dichanthelium</taxon>
    </lineage>
</organism>
<dbReference type="CDD" id="cd09917">
    <property type="entry name" value="F-box_SF"/>
    <property type="match status" value="1"/>
</dbReference>
<evidence type="ECO:0000259" key="1">
    <source>
        <dbReference type="Pfam" id="PF12937"/>
    </source>
</evidence>
<comment type="caution">
    <text evidence="2">The sequence shown here is derived from an EMBL/GenBank/DDBJ whole genome shotgun (WGS) entry which is preliminary data.</text>
</comment>
<sequence length="245" mass="27873">MMDVDLWASPPTDLLIEIFHRLNASDVIRCAGTCKPWRCVIIDHAWCLHPRPDRFVPDLLLLGFFHEYWHRGENKGVRRQPAPGPFESILAVTAAAADDDKPCPFMPAGSAGGVDLSSYVTVLSSRDGFLLLDGLGDARWDGRLSLVMPAGLHTVSVWVLIDDDQWTLQRAIHVPNLNWVNDAFCPRSGCLFVEVYEHEHQLVVDVETGSSRPIRSLYPKDPDDYEMRHPYEMDWSTYLSRMKHF</sequence>
<gene>
    <name evidence="2" type="ORF">BAE44_0004180</name>
</gene>
<evidence type="ECO:0000313" key="2">
    <source>
        <dbReference type="EMBL" id="OEL34801.1"/>
    </source>
</evidence>
<dbReference type="Proteomes" id="UP000095767">
    <property type="component" value="Unassembled WGS sequence"/>
</dbReference>
<feature type="domain" description="F-box" evidence="1">
    <location>
        <begin position="11"/>
        <end position="44"/>
    </location>
</feature>
<dbReference type="PANTHER" id="PTHR35828:SF16">
    <property type="entry name" value="F-BOX DOMAIN-CONTAINING PROTEIN"/>
    <property type="match status" value="1"/>
</dbReference>
<reference evidence="2 3" key="1">
    <citation type="submission" date="2016-09" db="EMBL/GenBank/DDBJ databases">
        <title>The draft genome of Dichanthelium oligosanthes: A C3 panicoid grass species.</title>
        <authorList>
            <person name="Studer A.J."/>
            <person name="Schnable J.C."/>
            <person name="Brutnell T.P."/>
        </authorList>
    </citation>
    <scope>NUCLEOTIDE SEQUENCE [LARGE SCALE GENOMIC DNA]</scope>
    <source>
        <strain evidence="3">cv. Kellogg 1175</strain>
        <tissue evidence="2">Leaf</tissue>
    </source>
</reference>
<dbReference type="Gene3D" id="1.20.1280.50">
    <property type="match status" value="1"/>
</dbReference>
<evidence type="ECO:0000313" key="3">
    <source>
        <dbReference type="Proteomes" id="UP000095767"/>
    </source>
</evidence>
<name>A0A1E5WBQ7_9POAL</name>
<dbReference type="EMBL" id="LWDX02014204">
    <property type="protein sequence ID" value="OEL34801.1"/>
    <property type="molecule type" value="Genomic_DNA"/>
</dbReference>
<dbReference type="SUPFAM" id="SSF81383">
    <property type="entry name" value="F-box domain"/>
    <property type="match status" value="1"/>
</dbReference>
<protein>
    <recommendedName>
        <fullName evidence="1">F-box domain-containing protein</fullName>
    </recommendedName>
</protein>
<accession>A0A1E5WBQ7</accession>
<keyword evidence="3" id="KW-1185">Reference proteome</keyword>
<dbReference type="PANTHER" id="PTHR35828">
    <property type="entry name" value="OS08G0203800 PROTEIN-RELATED"/>
    <property type="match status" value="1"/>
</dbReference>
<dbReference type="Pfam" id="PF12937">
    <property type="entry name" value="F-box-like"/>
    <property type="match status" value="1"/>
</dbReference>
<dbReference type="InterPro" id="IPR001810">
    <property type="entry name" value="F-box_dom"/>
</dbReference>
<proteinExistence type="predicted"/>
<dbReference type="AlphaFoldDB" id="A0A1E5WBQ7"/>